<organism evidence="7 8">
    <name type="scientific">Ascaris lumbricoides</name>
    <name type="common">Giant roundworm</name>
    <dbReference type="NCBI Taxonomy" id="6252"/>
    <lineage>
        <taxon>Eukaryota</taxon>
        <taxon>Metazoa</taxon>
        <taxon>Ecdysozoa</taxon>
        <taxon>Nematoda</taxon>
        <taxon>Chromadorea</taxon>
        <taxon>Rhabditida</taxon>
        <taxon>Spirurina</taxon>
        <taxon>Ascaridomorpha</taxon>
        <taxon>Ascaridoidea</taxon>
        <taxon>Ascarididae</taxon>
        <taxon>Ascaris</taxon>
    </lineage>
</organism>
<dbReference type="InterPro" id="IPR001841">
    <property type="entry name" value="Znf_RING"/>
</dbReference>
<evidence type="ECO:0000256" key="1">
    <source>
        <dbReference type="ARBA" id="ARBA00022723"/>
    </source>
</evidence>
<sequence>MYTLVYQDIVSRSEPSEGRWKHEARRSMPTVAPFWLHCNRCGCLACEKAGDVSKFSITSCGHVFCHECLTERVESCFLCHRSPFRRQTIDATMSSQLQRLFIPPATLLEEAWKKTQSIMAFQRMQFTLSTELLQEKIAASNNHLGNQSEIAQNASELRKEMDCLKSSLANIQRALNRTADISFGEVGPQNGRSGSSDEDVCSIVEMGNISSLNFSFATDANVTARSNVDDPTFDTSAVEEVLNVHTDNNRSVSSVNSMAVVRAKDRKPTVDETTVLSKNGTHPSIVVEGHGQSGPTNMIQKSNANLDKGTANGAFPKFVEQVDKKAISSTKGGLAVVGRDDISVLPKKNRPAFPTSMLNATVPVIAIPSPDVDSTMRRNANARAIRQRTSANVLSVSEFHPLSAARRRVAGLHSLNSSSKRKSGPNNPSSTTVEREHKCATSVVLSSHKSENSSKAASVSVPPESFAASTILEDLALRYFNTHVLPGKSADNLPLASSSMNERHPNISNDETESVAHGWLNIQPIHNRNDLMSTSEAQSTHGHIAQMHHNSKRSHAGRAPYKRHMPSLNMSIACADSNTSTRADASRERIKAKDYKVPAKAIVPASDQSLQSRARQAIVAALTVDCNGTSSSLLGVCGEGPMAQLDSGREGLMGVVEGVRISQKMNRVVEEQPFIAKRVIFVGDCDVFRRL</sequence>
<evidence type="ECO:0000256" key="5">
    <source>
        <dbReference type="SAM" id="MobiDB-lite"/>
    </source>
</evidence>
<dbReference type="GO" id="GO:0008270">
    <property type="term" value="F:zinc ion binding"/>
    <property type="evidence" value="ECO:0007669"/>
    <property type="project" value="UniProtKB-KW"/>
</dbReference>
<evidence type="ECO:0000256" key="4">
    <source>
        <dbReference type="PROSITE-ProRule" id="PRU00175"/>
    </source>
</evidence>
<name>A0A9J2PJB1_ASCLU</name>
<feature type="region of interest" description="Disordered" evidence="5">
    <location>
        <begin position="413"/>
        <end position="463"/>
    </location>
</feature>
<evidence type="ECO:0000256" key="2">
    <source>
        <dbReference type="ARBA" id="ARBA00022771"/>
    </source>
</evidence>
<feature type="domain" description="RING-type" evidence="6">
    <location>
        <begin position="43"/>
        <end position="80"/>
    </location>
</feature>
<dbReference type="InterPro" id="IPR017907">
    <property type="entry name" value="Znf_RING_CS"/>
</dbReference>
<feature type="compositionally biased region" description="Polar residues" evidence="5">
    <location>
        <begin position="443"/>
        <end position="457"/>
    </location>
</feature>
<evidence type="ECO:0000313" key="7">
    <source>
        <dbReference type="Proteomes" id="UP000036681"/>
    </source>
</evidence>
<keyword evidence="1" id="KW-0479">Metal-binding</keyword>
<dbReference type="PROSITE" id="PS00518">
    <property type="entry name" value="ZF_RING_1"/>
    <property type="match status" value="1"/>
</dbReference>
<accession>A0A9J2PJB1</accession>
<dbReference type="Proteomes" id="UP000036681">
    <property type="component" value="Unplaced"/>
</dbReference>
<reference evidence="8" key="1">
    <citation type="submission" date="2023-03" db="UniProtKB">
        <authorList>
            <consortium name="WormBaseParasite"/>
        </authorList>
    </citation>
    <scope>IDENTIFICATION</scope>
</reference>
<keyword evidence="3" id="KW-0862">Zinc</keyword>
<feature type="compositionally biased region" description="Polar residues" evidence="5">
    <location>
        <begin position="414"/>
        <end position="432"/>
    </location>
</feature>
<proteinExistence type="predicted"/>
<dbReference type="AlphaFoldDB" id="A0A9J2PJB1"/>
<keyword evidence="2 4" id="KW-0863">Zinc-finger</keyword>
<dbReference type="PROSITE" id="PS50089">
    <property type="entry name" value="ZF_RING_2"/>
    <property type="match status" value="1"/>
</dbReference>
<dbReference type="WBParaSite" id="ALUE_0000999201-mRNA-1">
    <property type="protein sequence ID" value="ALUE_0000999201-mRNA-1"/>
    <property type="gene ID" value="ALUE_0000999201"/>
</dbReference>
<evidence type="ECO:0000256" key="3">
    <source>
        <dbReference type="ARBA" id="ARBA00022833"/>
    </source>
</evidence>
<keyword evidence="7" id="KW-1185">Reference proteome</keyword>
<evidence type="ECO:0000313" key="8">
    <source>
        <dbReference type="WBParaSite" id="ALUE_0000999201-mRNA-1"/>
    </source>
</evidence>
<protein>
    <submittedName>
        <fullName evidence="8">RING-type domain-containing protein</fullName>
    </submittedName>
</protein>
<evidence type="ECO:0000259" key="6">
    <source>
        <dbReference type="PROSITE" id="PS50089"/>
    </source>
</evidence>